<name>A0A8J6ECM3_ELECQ</name>
<gene>
    <name evidence="2" type="ORF">GDO78_018195</name>
</gene>
<evidence type="ECO:0000256" key="1">
    <source>
        <dbReference type="SAM" id="Phobius"/>
    </source>
</evidence>
<keyword evidence="3" id="KW-1185">Reference proteome</keyword>
<comment type="caution">
    <text evidence="2">The sequence shown here is derived from an EMBL/GenBank/DDBJ whole genome shotgun (WGS) entry which is preliminary data.</text>
</comment>
<dbReference type="EMBL" id="WNTK01002969">
    <property type="protein sequence ID" value="KAG9465491.1"/>
    <property type="molecule type" value="Genomic_DNA"/>
</dbReference>
<dbReference type="Proteomes" id="UP000770717">
    <property type="component" value="Unassembled WGS sequence"/>
</dbReference>
<evidence type="ECO:0000313" key="2">
    <source>
        <dbReference type="EMBL" id="KAG9465491.1"/>
    </source>
</evidence>
<keyword evidence="1" id="KW-0472">Membrane</keyword>
<evidence type="ECO:0000313" key="3">
    <source>
        <dbReference type="Proteomes" id="UP000770717"/>
    </source>
</evidence>
<keyword evidence="1" id="KW-0812">Transmembrane</keyword>
<feature type="transmembrane region" description="Helical" evidence="1">
    <location>
        <begin position="40"/>
        <end position="60"/>
    </location>
</feature>
<protein>
    <submittedName>
        <fullName evidence="2">Uncharacterized protein</fullName>
    </submittedName>
</protein>
<organism evidence="2 3">
    <name type="scientific">Eleutherodactylus coqui</name>
    <name type="common">Puerto Rican coqui</name>
    <dbReference type="NCBI Taxonomy" id="57060"/>
    <lineage>
        <taxon>Eukaryota</taxon>
        <taxon>Metazoa</taxon>
        <taxon>Chordata</taxon>
        <taxon>Craniata</taxon>
        <taxon>Vertebrata</taxon>
        <taxon>Euteleostomi</taxon>
        <taxon>Amphibia</taxon>
        <taxon>Batrachia</taxon>
        <taxon>Anura</taxon>
        <taxon>Neobatrachia</taxon>
        <taxon>Hyloidea</taxon>
        <taxon>Eleutherodactylidae</taxon>
        <taxon>Eleutherodactylinae</taxon>
        <taxon>Eleutherodactylus</taxon>
        <taxon>Eleutherodactylus</taxon>
    </lineage>
</organism>
<sequence length="70" mass="8039">MKLCFKNFLIGFERPVEPLYRDVPGTVGESIYCANFLVRWMLLCWIVITGFHFIIAAAAVQAPSEKKERC</sequence>
<accession>A0A8J6ECM3</accession>
<proteinExistence type="predicted"/>
<dbReference type="AlphaFoldDB" id="A0A8J6ECM3"/>
<keyword evidence="1" id="KW-1133">Transmembrane helix</keyword>
<reference evidence="2" key="1">
    <citation type="thesis" date="2020" institute="ProQuest LLC" country="789 East Eisenhower Parkway, Ann Arbor, MI, USA">
        <title>Comparative Genomics and Chromosome Evolution.</title>
        <authorList>
            <person name="Mudd A.B."/>
        </authorList>
    </citation>
    <scope>NUCLEOTIDE SEQUENCE</scope>
    <source>
        <strain evidence="2">HN-11 Male</strain>
        <tissue evidence="2">Kidney and liver</tissue>
    </source>
</reference>